<dbReference type="InterPro" id="IPR006597">
    <property type="entry name" value="Sel1-like"/>
</dbReference>
<evidence type="ECO:0000313" key="1">
    <source>
        <dbReference type="EMBL" id="VAX09231.1"/>
    </source>
</evidence>
<dbReference type="Gene3D" id="1.25.40.10">
    <property type="entry name" value="Tetratricopeptide repeat domain"/>
    <property type="match status" value="1"/>
</dbReference>
<dbReference type="PANTHER" id="PTHR11102">
    <property type="entry name" value="SEL-1-LIKE PROTEIN"/>
    <property type="match status" value="1"/>
</dbReference>
<dbReference type="Pfam" id="PF08238">
    <property type="entry name" value="Sel1"/>
    <property type="match status" value="4"/>
</dbReference>
<dbReference type="EMBL" id="UOFY01000033">
    <property type="protein sequence ID" value="VAX09231.1"/>
    <property type="molecule type" value="Genomic_DNA"/>
</dbReference>
<organism evidence="1">
    <name type="scientific">hydrothermal vent metagenome</name>
    <dbReference type="NCBI Taxonomy" id="652676"/>
    <lineage>
        <taxon>unclassified sequences</taxon>
        <taxon>metagenomes</taxon>
        <taxon>ecological metagenomes</taxon>
    </lineage>
</organism>
<proteinExistence type="predicted"/>
<dbReference type="SUPFAM" id="SSF81901">
    <property type="entry name" value="HCP-like"/>
    <property type="match status" value="1"/>
</dbReference>
<dbReference type="AlphaFoldDB" id="A0A3B1B501"/>
<protein>
    <recommendedName>
        <fullName evidence="2">Sel1 repeat family protein</fullName>
    </recommendedName>
</protein>
<dbReference type="SMART" id="SM00671">
    <property type="entry name" value="SEL1"/>
    <property type="match status" value="4"/>
</dbReference>
<dbReference type="InterPro" id="IPR011990">
    <property type="entry name" value="TPR-like_helical_dom_sf"/>
</dbReference>
<dbReference type="InterPro" id="IPR050767">
    <property type="entry name" value="Sel1_AlgK"/>
</dbReference>
<sequence length="262" mass="28844">MRSKNINLPFSFATKKEVALFYSLGLVLIALLMQISSSAQAGVQSTQDSTSGKSLDSSLLSQGQEAVLARRSFIAGAQAYKEKDFYRAERIWLPLAHEGHSSSQFFLGVLYESASNDQYKAVHWYKQAAEQGNKDAQHNLGLAYARGQGVKKDASEAVKWWRSAGMQGNSDSQYNLGIIYATGATGVSQNFREAKRWWLLAAANGDALAQYNLGAMYANGVAGKQSYCEAVRWWSRSQSNGFRQADIALENLGEQFNGLNCH</sequence>
<dbReference type="PANTHER" id="PTHR11102:SF160">
    <property type="entry name" value="ERAD-ASSOCIATED E3 UBIQUITIN-PROTEIN LIGASE COMPONENT HRD3"/>
    <property type="match status" value="1"/>
</dbReference>
<accession>A0A3B1B501</accession>
<reference evidence="1" key="1">
    <citation type="submission" date="2018-06" db="EMBL/GenBank/DDBJ databases">
        <authorList>
            <person name="Zhirakovskaya E."/>
        </authorList>
    </citation>
    <scope>NUCLEOTIDE SEQUENCE</scope>
</reference>
<gene>
    <name evidence="1" type="ORF">MNBD_GAMMA25-2019</name>
</gene>
<name>A0A3B1B501_9ZZZZ</name>
<evidence type="ECO:0008006" key="2">
    <source>
        <dbReference type="Google" id="ProtNLM"/>
    </source>
</evidence>